<evidence type="ECO:0000313" key="1">
    <source>
        <dbReference type="EMBL" id="PHM47555.1"/>
    </source>
</evidence>
<dbReference type="Proteomes" id="UP000221980">
    <property type="component" value="Unassembled WGS sequence"/>
</dbReference>
<dbReference type="AlphaFoldDB" id="A0A2D0JML4"/>
<reference evidence="1 2" key="1">
    <citation type="journal article" date="2017" name="Nat. Microbiol.">
        <title>Natural product diversity associated with the nematode symbionts Photorhabdus and Xenorhabdus.</title>
        <authorList>
            <person name="Tobias N.J."/>
            <person name="Wolff H."/>
            <person name="Djahanschiri B."/>
            <person name="Grundmann F."/>
            <person name="Kronenwerth M."/>
            <person name="Shi Y.M."/>
            <person name="Simonyi S."/>
            <person name="Grun P."/>
            <person name="Shapiro-Ilan D."/>
            <person name="Pidot S.J."/>
            <person name="Stinear T.P."/>
            <person name="Ebersberger I."/>
            <person name="Bode H.B."/>
        </authorList>
    </citation>
    <scope>NUCLEOTIDE SEQUENCE [LARGE SCALE GENOMIC DNA]</scope>
    <source>
        <strain evidence="1 2">DSM 17902</strain>
    </source>
</reference>
<protein>
    <submittedName>
        <fullName evidence="1">Uncharacterized protein</fullName>
    </submittedName>
</protein>
<comment type="caution">
    <text evidence="1">The sequence shown here is derived from an EMBL/GenBank/DDBJ whole genome shotgun (WGS) entry which is preliminary data.</text>
</comment>
<accession>A0A2D0JML4</accession>
<organism evidence="1 2">
    <name type="scientific">Xenorhabdus miraniensis</name>
    <dbReference type="NCBI Taxonomy" id="351674"/>
    <lineage>
        <taxon>Bacteria</taxon>
        <taxon>Pseudomonadati</taxon>
        <taxon>Pseudomonadota</taxon>
        <taxon>Gammaproteobacteria</taxon>
        <taxon>Enterobacterales</taxon>
        <taxon>Morganellaceae</taxon>
        <taxon>Xenorhabdus</taxon>
    </lineage>
</organism>
<sequence>MMIENILQDAIQHSRNIFKGKTSNKTYRNYTKLTPNKMARYTPDNIRAREDKHDEFSDQLREINHITDKYRHCLFSSKHDEQLVGNCGELTIAAFNYLAIHRYNDILRWFSKNGRGRGNEDYIMNPIYILFLMFGDPYDHCIAVITHPRETQHKPTLNHLYRALPDHSWVCDPWANIACSSEEYIARWQRKMSVWNSKGKATSIYQEHQFEDYPSPATEENLNAINYSIKRVVYMAEIRPHSRTKIIQ</sequence>
<gene>
    <name evidence="1" type="ORF">Xmir_03109</name>
</gene>
<proteinExistence type="predicted"/>
<dbReference type="EMBL" id="NITZ01000017">
    <property type="protein sequence ID" value="PHM47555.1"/>
    <property type="molecule type" value="Genomic_DNA"/>
</dbReference>
<name>A0A2D0JML4_9GAMM</name>
<dbReference type="RefSeq" id="WP_167385998.1">
    <property type="nucleotide sequence ID" value="NZ_CAWNQI010000048.1"/>
</dbReference>
<keyword evidence="2" id="KW-1185">Reference proteome</keyword>
<evidence type="ECO:0000313" key="2">
    <source>
        <dbReference type="Proteomes" id="UP000221980"/>
    </source>
</evidence>